<dbReference type="EMBL" id="JACSPW010000012">
    <property type="protein sequence ID" value="MBD8033998.1"/>
    <property type="molecule type" value="Genomic_DNA"/>
</dbReference>
<keyword evidence="1" id="KW-0812">Transmembrane</keyword>
<feature type="transmembrane region" description="Helical" evidence="1">
    <location>
        <begin position="51"/>
        <end position="73"/>
    </location>
</feature>
<feature type="transmembrane region" description="Helical" evidence="1">
    <location>
        <begin position="119"/>
        <end position="137"/>
    </location>
</feature>
<keyword evidence="1" id="KW-0472">Membrane</keyword>
<evidence type="ECO:0000256" key="1">
    <source>
        <dbReference type="SAM" id="Phobius"/>
    </source>
</evidence>
<accession>A0ABR8XPX8</accession>
<evidence type="ECO:0008006" key="4">
    <source>
        <dbReference type="Google" id="ProtNLM"/>
    </source>
</evidence>
<feature type="transmembrane region" description="Helical" evidence="1">
    <location>
        <begin position="12"/>
        <end position="39"/>
    </location>
</feature>
<reference evidence="2 3" key="1">
    <citation type="submission" date="2020-08" db="EMBL/GenBank/DDBJ databases">
        <title>A Genomic Blueprint of the Chicken Gut Microbiome.</title>
        <authorList>
            <person name="Gilroy R."/>
            <person name="Ravi A."/>
            <person name="Getino M."/>
            <person name="Pursley I."/>
            <person name="Horton D.L."/>
            <person name="Alikhan N.-F."/>
            <person name="Baker D."/>
            <person name="Gharbi K."/>
            <person name="Hall N."/>
            <person name="Watson M."/>
            <person name="Adriaenssens E.M."/>
            <person name="Foster-Nyarko E."/>
            <person name="Jarju S."/>
            <person name="Secka A."/>
            <person name="Antonio M."/>
            <person name="Oren A."/>
            <person name="Chaudhuri R."/>
            <person name="La Ragione R.M."/>
            <person name="Hildebrand F."/>
            <person name="Pallen M.J."/>
        </authorList>
    </citation>
    <scope>NUCLEOTIDE SEQUENCE [LARGE SCALE GENOMIC DNA]</scope>
    <source>
        <strain evidence="2 3">Sa1YVA6</strain>
    </source>
</reference>
<evidence type="ECO:0000313" key="2">
    <source>
        <dbReference type="EMBL" id="MBD8033998.1"/>
    </source>
</evidence>
<organism evidence="2 3">
    <name type="scientific">Solibacillus merdavium</name>
    <dbReference type="NCBI Taxonomy" id="2762218"/>
    <lineage>
        <taxon>Bacteria</taxon>
        <taxon>Bacillati</taxon>
        <taxon>Bacillota</taxon>
        <taxon>Bacilli</taxon>
        <taxon>Bacillales</taxon>
        <taxon>Caryophanaceae</taxon>
        <taxon>Solibacillus</taxon>
    </lineage>
</organism>
<protein>
    <recommendedName>
        <fullName evidence="4">DUF308 domain-containing protein</fullName>
    </recommendedName>
</protein>
<feature type="transmembrane region" description="Helical" evidence="1">
    <location>
        <begin position="143"/>
        <end position="168"/>
    </location>
</feature>
<name>A0ABR8XPX8_9BACL</name>
<proteinExistence type="predicted"/>
<evidence type="ECO:0000313" key="3">
    <source>
        <dbReference type="Proteomes" id="UP000600565"/>
    </source>
</evidence>
<dbReference type="Proteomes" id="UP000600565">
    <property type="component" value="Unassembled WGS sequence"/>
</dbReference>
<keyword evidence="1" id="KW-1133">Transmembrane helix</keyword>
<gene>
    <name evidence="2" type="ORF">H9632_13080</name>
</gene>
<feature type="transmembrane region" description="Helical" evidence="1">
    <location>
        <begin position="79"/>
        <end position="107"/>
    </location>
</feature>
<sequence>MSRFFSRVLIGFAFIIIDFHFGIDIIPDIIGYIIIARAIQKYAESKYNKTAVLLSYISGVISIIEMPIIYSAVENFPTVVFLLYGFITSIIQLLFYYYIFGIFFSFVQNTPHVNYTKRVKHLVVGSLWIVITSIYLFEITQHIILGFAVVIAGIALIIGFIMFIIYCYKMMKYGKLIELSEKVEHVETT</sequence>
<dbReference type="RefSeq" id="WP_191704506.1">
    <property type="nucleotide sequence ID" value="NZ_JACSPW010000012.1"/>
</dbReference>
<comment type="caution">
    <text evidence="2">The sequence shown here is derived from an EMBL/GenBank/DDBJ whole genome shotgun (WGS) entry which is preliminary data.</text>
</comment>
<keyword evidence="3" id="KW-1185">Reference proteome</keyword>